<dbReference type="InterPro" id="IPR036388">
    <property type="entry name" value="WH-like_DNA-bd_sf"/>
</dbReference>
<evidence type="ECO:0000313" key="7">
    <source>
        <dbReference type="EMBL" id="RFC66005.1"/>
    </source>
</evidence>
<dbReference type="PANTHER" id="PTHR43133">
    <property type="entry name" value="RNA POLYMERASE ECF-TYPE SIGMA FACTO"/>
    <property type="match status" value="1"/>
</dbReference>
<dbReference type="GO" id="GO:0003677">
    <property type="term" value="F:DNA binding"/>
    <property type="evidence" value="ECO:0007669"/>
    <property type="project" value="InterPro"/>
</dbReference>
<organism evidence="7 8">
    <name type="scientific">Fulvimarina endophytica</name>
    <dbReference type="NCBI Taxonomy" id="2293836"/>
    <lineage>
        <taxon>Bacteria</taxon>
        <taxon>Pseudomonadati</taxon>
        <taxon>Pseudomonadota</taxon>
        <taxon>Alphaproteobacteria</taxon>
        <taxon>Hyphomicrobiales</taxon>
        <taxon>Aurantimonadaceae</taxon>
        <taxon>Fulvimarina</taxon>
    </lineage>
</organism>
<dbReference type="InterPro" id="IPR013325">
    <property type="entry name" value="RNA_pol_sigma_r2"/>
</dbReference>
<proteinExistence type="inferred from homology"/>
<feature type="domain" description="RNA polymerase sigma-70 region 2" evidence="5">
    <location>
        <begin position="9"/>
        <end position="73"/>
    </location>
</feature>
<evidence type="ECO:0000256" key="1">
    <source>
        <dbReference type="ARBA" id="ARBA00010641"/>
    </source>
</evidence>
<accession>A0A371X9U7</accession>
<dbReference type="Pfam" id="PF08281">
    <property type="entry name" value="Sigma70_r4_2"/>
    <property type="match status" value="1"/>
</dbReference>
<evidence type="ECO:0000259" key="5">
    <source>
        <dbReference type="Pfam" id="PF04542"/>
    </source>
</evidence>
<dbReference type="GO" id="GO:0006352">
    <property type="term" value="P:DNA-templated transcription initiation"/>
    <property type="evidence" value="ECO:0007669"/>
    <property type="project" value="InterPro"/>
</dbReference>
<dbReference type="SUPFAM" id="SSF88659">
    <property type="entry name" value="Sigma3 and sigma4 domains of RNA polymerase sigma factors"/>
    <property type="match status" value="1"/>
</dbReference>
<dbReference type="NCBIfam" id="TIGR02937">
    <property type="entry name" value="sigma70-ECF"/>
    <property type="match status" value="1"/>
</dbReference>
<keyword evidence="2" id="KW-0805">Transcription regulation</keyword>
<dbReference type="Pfam" id="PF04542">
    <property type="entry name" value="Sigma70_r2"/>
    <property type="match status" value="1"/>
</dbReference>
<gene>
    <name evidence="7" type="ORF">DYI37_00530</name>
</gene>
<dbReference type="AlphaFoldDB" id="A0A371X9U7"/>
<evidence type="ECO:0000313" key="8">
    <source>
        <dbReference type="Proteomes" id="UP000264310"/>
    </source>
</evidence>
<evidence type="ECO:0000259" key="6">
    <source>
        <dbReference type="Pfam" id="PF08281"/>
    </source>
</evidence>
<keyword evidence="3" id="KW-0731">Sigma factor</keyword>
<dbReference type="Proteomes" id="UP000264310">
    <property type="component" value="Unassembled WGS sequence"/>
</dbReference>
<dbReference type="InterPro" id="IPR013324">
    <property type="entry name" value="RNA_pol_sigma_r3/r4-like"/>
</dbReference>
<protein>
    <submittedName>
        <fullName evidence="7">RNA polymerase sigma factor</fullName>
    </submittedName>
</protein>
<dbReference type="InterPro" id="IPR013249">
    <property type="entry name" value="RNA_pol_sigma70_r4_t2"/>
</dbReference>
<reference evidence="7 8" key="1">
    <citation type="submission" date="2018-08" db="EMBL/GenBank/DDBJ databases">
        <title>Fulvimarina sp. 85, whole genome shotgun sequence.</title>
        <authorList>
            <person name="Tuo L."/>
        </authorList>
    </citation>
    <scope>NUCLEOTIDE SEQUENCE [LARGE SCALE GENOMIC DNA]</scope>
    <source>
        <strain evidence="7 8">85</strain>
    </source>
</reference>
<dbReference type="Gene3D" id="1.10.1740.10">
    <property type="match status" value="1"/>
</dbReference>
<dbReference type="GO" id="GO:0016987">
    <property type="term" value="F:sigma factor activity"/>
    <property type="evidence" value="ECO:0007669"/>
    <property type="project" value="UniProtKB-KW"/>
</dbReference>
<evidence type="ECO:0000256" key="3">
    <source>
        <dbReference type="ARBA" id="ARBA00023082"/>
    </source>
</evidence>
<dbReference type="RefSeq" id="WP_116681255.1">
    <property type="nucleotide sequence ID" value="NZ_QURL01000001.1"/>
</dbReference>
<name>A0A371X9U7_9HYPH</name>
<dbReference type="SUPFAM" id="SSF88946">
    <property type="entry name" value="Sigma2 domain of RNA polymerase sigma factors"/>
    <property type="match status" value="1"/>
</dbReference>
<comment type="similarity">
    <text evidence="1">Belongs to the sigma-70 factor family. ECF subfamily.</text>
</comment>
<dbReference type="InterPro" id="IPR007627">
    <property type="entry name" value="RNA_pol_sigma70_r2"/>
</dbReference>
<dbReference type="EMBL" id="QURL01000001">
    <property type="protein sequence ID" value="RFC66005.1"/>
    <property type="molecule type" value="Genomic_DNA"/>
</dbReference>
<feature type="domain" description="RNA polymerase sigma factor 70 region 4 type 2" evidence="6">
    <location>
        <begin position="109"/>
        <end position="161"/>
    </location>
</feature>
<dbReference type="Gene3D" id="1.10.10.10">
    <property type="entry name" value="Winged helix-like DNA-binding domain superfamily/Winged helix DNA-binding domain"/>
    <property type="match status" value="1"/>
</dbReference>
<dbReference type="InterPro" id="IPR014284">
    <property type="entry name" value="RNA_pol_sigma-70_dom"/>
</dbReference>
<sequence>MPAVLNTIFQLHRRSLLWTVMKIVRDHQTAEDLAQETYLKAHRTLETRAIEHVEGFLFQTARNLALDHQRRAKVRNRYETRDAVREEVEAVALSGRSVEDDLIERQRQQALEAALADLPLRARTAWTMAQLEGRTYAEIAEHLGVARNTVYNDIKRVMGHCQDALARLDRD</sequence>
<evidence type="ECO:0000256" key="4">
    <source>
        <dbReference type="ARBA" id="ARBA00023163"/>
    </source>
</evidence>
<comment type="caution">
    <text evidence="7">The sequence shown here is derived from an EMBL/GenBank/DDBJ whole genome shotgun (WGS) entry which is preliminary data.</text>
</comment>
<keyword evidence="4" id="KW-0804">Transcription</keyword>
<keyword evidence="8" id="KW-1185">Reference proteome</keyword>
<dbReference type="PANTHER" id="PTHR43133:SF63">
    <property type="entry name" value="RNA POLYMERASE SIGMA FACTOR FECI-RELATED"/>
    <property type="match status" value="1"/>
</dbReference>
<dbReference type="OrthoDB" id="9794372at2"/>
<dbReference type="InterPro" id="IPR039425">
    <property type="entry name" value="RNA_pol_sigma-70-like"/>
</dbReference>
<evidence type="ECO:0000256" key="2">
    <source>
        <dbReference type="ARBA" id="ARBA00023015"/>
    </source>
</evidence>